<accession>H8KS23</accession>
<keyword evidence="5" id="KW-1185">Reference proteome</keyword>
<dbReference type="SUPFAM" id="SSF56925">
    <property type="entry name" value="OMPA-like"/>
    <property type="match status" value="1"/>
</dbReference>
<dbReference type="HOGENOM" id="CLU_1282505_0_0_10"/>
<feature type="domain" description="Outer membrane protein beta-barrel" evidence="3">
    <location>
        <begin position="7"/>
        <end position="171"/>
    </location>
</feature>
<evidence type="ECO:0000313" key="4">
    <source>
        <dbReference type="EMBL" id="AFD07811.1"/>
    </source>
</evidence>
<dbReference type="EMBL" id="CP003349">
    <property type="protein sequence ID" value="AFD07811.1"/>
    <property type="molecule type" value="Genomic_DNA"/>
</dbReference>
<sequence>MKKLSLIFLFSLCLTISAMAQNVRLNGYAAYVFDDAVDSYYSETDYFSGTIKGGFQWGAGIEYLLPSQFGIELTYLRQDTNAPTDYISNPVQGLQFANFDLGINYIMLGGNKYVKVKPQIEPYGGLQAGVAIFDLSNPVNNNKSNSTKFAWGLKGGVNFYASPKVAIKIQASLLSSVQAVGGTFYFGTGGTGAGVGSYSSMLQFVIGGGLTVNLN</sequence>
<organism evidence="4 5">
    <name type="scientific">Solitalea canadensis (strain ATCC 29591 / DSM 3403 / JCM 21819 / LMG 8368 / NBRC 15130 / NCIMB 12057 / USAM 9D)</name>
    <name type="common">Flexibacter canadensis</name>
    <dbReference type="NCBI Taxonomy" id="929556"/>
    <lineage>
        <taxon>Bacteria</taxon>
        <taxon>Pseudomonadati</taxon>
        <taxon>Bacteroidota</taxon>
        <taxon>Sphingobacteriia</taxon>
        <taxon>Sphingobacteriales</taxon>
        <taxon>Sphingobacteriaceae</taxon>
        <taxon>Solitalea</taxon>
    </lineage>
</organism>
<feature type="signal peptide" evidence="2">
    <location>
        <begin position="1"/>
        <end position="20"/>
    </location>
</feature>
<dbReference type="InterPro" id="IPR027385">
    <property type="entry name" value="Beta-barrel_OMP"/>
</dbReference>
<evidence type="ECO:0000256" key="1">
    <source>
        <dbReference type="ARBA" id="ARBA00022729"/>
    </source>
</evidence>
<evidence type="ECO:0000259" key="3">
    <source>
        <dbReference type="Pfam" id="PF13505"/>
    </source>
</evidence>
<dbReference type="eggNOG" id="ENOG5031BFZ">
    <property type="taxonomic scope" value="Bacteria"/>
</dbReference>
<dbReference type="Pfam" id="PF13505">
    <property type="entry name" value="OMP_b-brl"/>
    <property type="match status" value="1"/>
</dbReference>
<feature type="chain" id="PRO_5003614432" description="Outer membrane protein beta-barrel domain-containing protein" evidence="2">
    <location>
        <begin position="21"/>
        <end position="215"/>
    </location>
</feature>
<gene>
    <name evidence="4" type="ordered locus">Solca_2785</name>
</gene>
<dbReference type="Proteomes" id="UP000007590">
    <property type="component" value="Chromosome"/>
</dbReference>
<dbReference type="Gene3D" id="2.40.160.20">
    <property type="match status" value="1"/>
</dbReference>
<keyword evidence="1 2" id="KW-0732">Signal</keyword>
<name>H8KS23_SOLCM</name>
<proteinExistence type="predicted"/>
<dbReference type="KEGG" id="scn:Solca_2785"/>
<dbReference type="RefSeq" id="WP_014681038.1">
    <property type="nucleotide sequence ID" value="NC_017770.1"/>
</dbReference>
<evidence type="ECO:0000256" key="2">
    <source>
        <dbReference type="SAM" id="SignalP"/>
    </source>
</evidence>
<evidence type="ECO:0000313" key="5">
    <source>
        <dbReference type="Proteomes" id="UP000007590"/>
    </source>
</evidence>
<protein>
    <recommendedName>
        <fullName evidence="3">Outer membrane protein beta-barrel domain-containing protein</fullName>
    </recommendedName>
</protein>
<dbReference type="InterPro" id="IPR011250">
    <property type="entry name" value="OMP/PagP_B-barrel"/>
</dbReference>
<reference evidence="4" key="1">
    <citation type="submission" date="2012-02" db="EMBL/GenBank/DDBJ databases">
        <title>The complete genome of Solitalea canadensis DSM 3403.</title>
        <authorList>
            <consortium name="US DOE Joint Genome Institute (JGI-PGF)"/>
            <person name="Lucas S."/>
            <person name="Copeland A."/>
            <person name="Lapidus A."/>
            <person name="Glavina del Rio T."/>
            <person name="Dalin E."/>
            <person name="Tice H."/>
            <person name="Bruce D."/>
            <person name="Goodwin L."/>
            <person name="Pitluck S."/>
            <person name="Peters L."/>
            <person name="Ovchinnikova G."/>
            <person name="Lu M."/>
            <person name="Kyrpides N."/>
            <person name="Mavromatis K."/>
            <person name="Ivanova N."/>
            <person name="Brettin T."/>
            <person name="Detter J.C."/>
            <person name="Han C."/>
            <person name="Larimer F."/>
            <person name="Land M."/>
            <person name="Hauser L."/>
            <person name="Markowitz V."/>
            <person name="Cheng J.-F."/>
            <person name="Hugenholtz P."/>
            <person name="Woyke T."/>
            <person name="Wu D."/>
            <person name="Spring S."/>
            <person name="Schroeder M."/>
            <person name="Kopitz M."/>
            <person name="Brambilla E."/>
            <person name="Klenk H.-P."/>
            <person name="Eisen J.A."/>
        </authorList>
    </citation>
    <scope>NUCLEOTIDE SEQUENCE</scope>
    <source>
        <strain evidence="4">DSM 3403</strain>
    </source>
</reference>
<dbReference type="AlphaFoldDB" id="H8KS23"/>
<dbReference type="OrthoDB" id="838103at2"/>